<organismHost>
    <name type="scientific">Emiliania huxleyi</name>
    <name type="common">Coccolithophore</name>
    <name type="synonym">Pontosphaera huxleyi</name>
    <dbReference type="NCBI Taxonomy" id="2903"/>
</organismHost>
<dbReference type="RefSeq" id="YP_293949.1">
    <property type="nucleotide sequence ID" value="NC_007346.1"/>
</dbReference>
<keyword evidence="1" id="KW-0812">Transmembrane</keyword>
<keyword evidence="1" id="KW-1133">Transmembrane helix</keyword>
<evidence type="ECO:0000256" key="1">
    <source>
        <dbReference type="SAM" id="Phobius"/>
    </source>
</evidence>
<organism evidence="2 3">
    <name type="scientific">Emiliania huxleyi virus 86 (isolate United Kingdom/English Channel/1999)</name>
    <name type="common">EhV-86</name>
    <dbReference type="NCBI Taxonomy" id="654925"/>
    <lineage>
        <taxon>Viruses</taxon>
        <taxon>Varidnaviria</taxon>
        <taxon>Bamfordvirae</taxon>
        <taxon>Nucleocytoviricota</taxon>
        <taxon>Megaviricetes</taxon>
        <taxon>Algavirales</taxon>
        <taxon>Phycodnaviridae</taxon>
        <taxon>Coccolithovirus</taxon>
        <taxon>Coccolithovirus huxleyi</taxon>
        <taxon>Emiliania huxleyi virus 86</taxon>
    </lineage>
</organism>
<accession>Q4A2T8</accession>
<feature type="transmembrane region" description="Helical" evidence="1">
    <location>
        <begin position="40"/>
        <end position="62"/>
    </location>
</feature>
<reference evidence="2 3" key="1">
    <citation type="journal article" date="2005" name="Science">
        <title>Complete genome sequence and lytic phase transcription profile of a Coccolithovirus.</title>
        <authorList>
            <person name="Wilson W.H."/>
            <person name="Schroeder D.C."/>
            <person name="Allen M.J."/>
            <person name="Holden M.T.G."/>
            <person name="Parkhill J."/>
            <person name="Barrell B.G."/>
            <person name="Churcher C."/>
            <person name="Hamlin N."/>
            <person name="Mungall K."/>
            <person name="Norbertczak H."/>
            <person name="Quail M.A."/>
            <person name="Price C."/>
            <person name="Rabbinowitsch E."/>
            <person name="Walker D."/>
            <person name="Craigon M."/>
            <person name="Roy D."/>
            <person name="Ghazal P."/>
        </authorList>
    </citation>
    <scope>NUCLEOTIDE SEQUENCE [LARGE SCALE GENOMIC DNA]</scope>
    <source>
        <strain evidence="3">Isolate United Kingdom/English Channel/1999</strain>
    </source>
</reference>
<evidence type="ECO:0000313" key="2">
    <source>
        <dbReference type="EMBL" id="CAI65618.1"/>
    </source>
</evidence>
<dbReference type="KEGG" id="vg:3654636"/>
<feature type="transmembrane region" description="Helical" evidence="1">
    <location>
        <begin position="68"/>
        <end position="87"/>
    </location>
</feature>
<sequence>MTDNFQTGKVPRNVAQFNLPAGNDQSWNFGIRANSQNFDYLPLLIGFSVGLLIVGFFSYNSYDIEDSYMMFGILGGLLFTYGIYEAVNRSNNQYNVQRRINSNQFVAVPGTDAYGNPIIQRNDPTYQRYKRSIARLNASDQQSIRQSVAQNRSSTGIVGARYGPGSRMAVGAGGNPVSAMNLSIAERPGLAGSMRRMPVY</sequence>
<dbReference type="GeneID" id="3654636"/>
<gene>
    <name evidence="2" type="ORF">EhV195</name>
</gene>
<protein>
    <submittedName>
        <fullName evidence="2">Putative membrane protein</fullName>
    </submittedName>
</protein>
<keyword evidence="1" id="KW-0472">Membrane</keyword>
<dbReference type="EMBL" id="AJ890364">
    <property type="protein sequence ID" value="CAI65618.1"/>
    <property type="molecule type" value="Genomic_DNA"/>
</dbReference>
<keyword evidence="3" id="KW-1185">Reference proteome</keyword>
<name>Q4A2T8_EHV8U</name>
<proteinExistence type="predicted"/>
<dbReference type="Proteomes" id="UP000000863">
    <property type="component" value="Segment"/>
</dbReference>
<evidence type="ECO:0000313" key="3">
    <source>
        <dbReference type="Proteomes" id="UP000000863"/>
    </source>
</evidence>